<organism evidence="2">
    <name type="scientific">Homalodisca liturata</name>
    <dbReference type="NCBI Taxonomy" id="320908"/>
    <lineage>
        <taxon>Eukaryota</taxon>
        <taxon>Metazoa</taxon>
        <taxon>Ecdysozoa</taxon>
        <taxon>Arthropoda</taxon>
        <taxon>Hexapoda</taxon>
        <taxon>Insecta</taxon>
        <taxon>Pterygota</taxon>
        <taxon>Neoptera</taxon>
        <taxon>Paraneoptera</taxon>
        <taxon>Hemiptera</taxon>
        <taxon>Auchenorrhyncha</taxon>
        <taxon>Membracoidea</taxon>
        <taxon>Cicadellidae</taxon>
        <taxon>Cicadellinae</taxon>
        <taxon>Proconiini</taxon>
        <taxon>Homalodisca</taxon>
    </lineage>
</organism>
<evidence type="ECO:0000313" key="2">
    <source>
        <dbReference type="EMBL" id="JAS90630.1"/>
    </source>
</evidence>
<proteinExistence type="predicted"/>
<name>A0A1B6IUV6_9HEMI</name>
<dbReference type="InterPro" id="IPR036361">
    <property type="entry name" value="SAP_dom_sf"/>
</dbReference>
<accession>A0A1B6IUV6</accession>
<feature type="non-terminal residue" evidence="2">
    <location>
        <position position="1"/>
    </location>
</feature>
<feature type="region of interest" description="Disordered" evidence="1">
    <location>
        <begin position="37"/>
        <end position="66"/>
    </location>
</feature>
<dbReference type="AlphaFoldDB" id="A0A1B6IUV6"/>
<feature type="region of interest" description="Disordered" evidence="1">
    <location>
        <begin position="1"/>
        <end position="20"/>
    </location>
</feature>
<reference evidence="2" key="1">
    <citation type="submission" date="2015-11" db="EMBL/GenBank/DDBJ databases">
        <title>De novo transcriptome assembly of four potential Pierce s Disease insect vectors from Arizona vineyards.</title>
        <authorList>
            <person name="Tassone E.E."/>
        </authorList>
    </citation>
    <scope>NUCLEOTIDE SEQUENCE</scope>
</reference>
<dbReference type="EMBL" id="GECU01017076">
    <property type="protein sequence ID" value="JAS90630.1"/>
    <property type="molecule type" value="Transcribed_RNA"/>
</dbReference>
<protein>
    <submittedName>
        <fullName evidence="2">Uncharacterized protein</fullName>
    </submittedName>
</protein>
<dbReference type="Gene3D" id="1.10.720.30">
    <property type="entry name" value="SAP domain"/>
    <property type="match status" value="1"/>
</dbReference>
<feature type="compositionally biased region" description="Acidic residues" evidence="1">
    <location>
        <begin position="1"/>
        <end position="11"/>
    </location>
</feature>
<sequence>YLIPNDVEDQTLPDKAAQTERLGPLNKEFYSTCSLNGEDTSTCPASKRPAPDTSGSPAKKVKKPLPTEDLVQKIKSAIPKREVDRFTVAQLKEFLTLHKQNISGLRKATLIEAVYKLDF</sequence>
<gene>
    <name evidence="2" type="ORF">g.12145</name>
</gene>
<evidence type="ECO:0000256" key="1">
    <source>
        <dbReference type="SAM" id="MobiDB-lite"/>
    </source>
</evidence>